<dbReference type="Pfam" id="PF00534">
    <property type="entry name" value="Glycos_transf_1"/>
    <property type="match status" value="1"/>
</dbReference>
<dbReference type="AlphaFoldDB" id="A0A1I5UUA8"/>
<dbReference type="RefSeq" id="WP_170841133.1">
    <property type="nucleotide sequence ID" value="NZ_FOXD01000014.1"/>
</dbReference>
<evidence type="ECO:0000313" key="2">
    <source>
        <dbReference type="EMBL" id="SFP98841.1"/>
    </source>
</evidence>
<protein>
    <submittedName>
        <fullName evidence="2">Glycosyltransferase involved in cell wall bisynthesis</fullName>
    </submittedName>
</protein>
<evidence type="ECO:0000313" key="3">
    <source>
        <dbReference type="Proteomes" id="UP000198892"/>
    </source>
</evidence>
<dbReference type="Proteomes" id="UP000198892">
    <property type="component" value="Unassembled WGS sequence"/>
</dbReference>
<organism evidence="2 3">
    <name type="scientific">Salibacterium halotolerans</name>
    <dbReference type="NCBI Taxonomy" id="1884432"/>
    <lineage>
        <taxon>Bacteria</taxon>
        <taxon>Bacillati</taxon>
        <taxon>Bacillota</taxon>
        <taxon>Bacilli</taxon>
        <taxon>Bacillales</taxon>
        <taxon>Bacillaceae</taxon>
    </lineage>
</organism>
<keyword evidence="2" id="KW-0808">Transferase</keyword>
<dbReference type="InterPro" id="IPR001296">
    <property type="entry name" value="Glyco_trans_1"/>
</dbReference>
<dbReference type="STRING" id="1884432.SAMN05518683_11459"/>
<dbReference type="CDD" id="cd03801">
    <property type="entry name" value="GT4_PimA-like"/>
    <property type="match status" value="1"/>
</dbReference>
<sequence>MTTVPDPLCILYLTPYYYTARGNAATAGRMKTYLEKAGHEVMVYAFEEEDSPLDEKLERADIVHALHARRAAEFVEAHRLRIRKPLVVTSGGTDINIDLQDAVKKQNMEQFLADAGAVTVFTGDAEQKIVESFPRLSSKVTVIPQGVDIPPEKPEAVPVLPEGSPKLLLPAGLRPVKDVLYVCSALQKNLSRFPDLQLLVLGEEMDEQVKKEVEQAEQELSWFFRYPPVKRKDMSGFYQWADVVLNTSVSEGQPMSLLEGMMHGVPALARKNGGSESVIAHGRNGWLFSTPQEFVEILDMLMRDTSLYRQAAGEAEKYAARYHCPEEEAAEYTFLYDSLLR</sequence>
<dbReference type="PANTHER" id="PTHR46660:SF2">
    <property type="entry name" value="GLYCOSYLTRANSFERASE 1 DOMAIN-CONTAINING PROTEIN 1"/>
    <property type="match status" value="1"/>
</dbReference>
<dbReference type="SUPFAM" id="SSF53756">
    <property type="entry name" value="UDP-Glycosyltransferase/glycogen phosphorylase"/>
    <property type="match status" value="1"/>
</dbReference>
<name>A0A1I5UUA8_9BACI</name>
<evidence type="ECO:0000259" key="1">
    <source>
        <dbReference type="Pfam" id="PF00534"/>
    </source>
</evidence>
<accession>A0A1I5UUA8</accession>
<feature type="domain" description="Glycosyl transferase family 1" evidence="1">
    <location>
        <begin position="158"/>
        <end position="316"/>
    </location>
</feature>
<dbReference type="InterPro" id="IPR052622">
    <property type="entry name" value="Glycosyltransferase_G1"/>
</dbReference>
<dbReference type="GO" id="GO:0016757">
    <property type="term" value="F:glycosyltransferase activity"/>
    <property type="evidence" value="ECO:0007669"/>
    <property type="project" value="InterPro"/>
</dbReference>
<proteinExistence type="predicted"/>
<gene>
    <name evidence="2" type="ORF">SAMN05518683_11459</name>
</gene>
<dbReference type="EMBL" id="FOXD01000014">
    <property type="protein sequence ID" value="SFP98841.1"/>
    <property type="molecule type" value="Genomic_DNA"/>
</dbReference>
<dbReference type="Gene3D" id="3.40.50.2000">
    <property type="entry name" value="Glycogen Phosphorylase B"/>
    <property type="match status" value="2"/>
</dbReference>
<keyword evidence="3" id="KW-1185">Reference proteome</keyword>
<reference evidence="3" key="1">
    <citation type="submission" date="2016-10" db="EMBL/GenBank/DDBJ databases">
        <authorList>
            <person name="Varghese N."/>
            <person name="Submissions S."/>
        </authorList>
    </citation>
    <scope>NUCLEOTIDE SEQUENCE [LARGE SCALE GENOMIC DNA]</scope>
    <source>
        <strain evidence="3">S7</strain>
    </source>
</reference>
<dbReference type="PANTHER" id="PTHR46660">
    <property type="match status" value="1"/>
</dbReference>